<evidence type="ECO:0000256" key="1">
    <source>
        <dbReference type="SAM" id="Phobius"/>
    </source>
</evidence>
<dbReference type="RefSeq" id="WP_055917908.1">
    <property type="nucleotide sequence ID" value="NZ_JAUSVB010000001.1"/>
</dbReference>
<evidence type="ECO:0000313" key="3">
    <source>
        <dbReference type="Proteomes" id="UP001239626"/>
    </source>
</evidence>
<keyword evidence="1" id="KW-1133">Transmembrane helix</keyword>
<protein>
    <recommendedName>
        <fullName evidence="4">Molybdopterin oxidoreductase</fullName>
    </recommendedName>
</protein>
<evidence type="ECO:0000313" key="2">
    <source>
        <dbReference type="EMBL" id="MDQ0371802.1"/>
    </source>
</evidence>
<keyword evidence="1" id="KW-0812">Transmembrane</keyword>
<reference evidence="2 3" key="1">
    <citation type="submission" date="2023-07" db="EMBL/GenBank/DDBJ databases">
        <title>Sorghum-associated microbial communities from plants grown in Nebraska, USA.</title>
        <authorList>
            <person name="Schachtman D."/>
        </authorList>
    </citation>
    <scope>NUCLEOTIDE SEQUENCE [LARGE SCALE GENOMIC DNA]</scope>
    <source>
        <strain evidence="2 3">BE332</strain>
    </source>
</reference>
<sequence length="42" mass="4592">MAERQAQRVLRRHHVEWWIVGAWASLALVVVAGLTAAAGLVV</sequence>
<gene>
    <name evidence="2" type="ORF">J2X26_000099</name>
</gene>
<dbReference type="EMBL" id="JAUSVB010000001">
    <property type="protein sequence ID" value="MDQ0371802.1"/>
    <property type="molecule type" value="Genomic_DNA"/>
</dbReference>
<name>A0ABU0E969_9CELL</name>
<keyword evidence="3" id="KW-1185">Reference proteome</keyword>
<keyword evidence="1" id="KW-0472">Membrane</keyword>
<evidence type="ECO:0008006" key="4">
    <source>
        <dbReference type="Google" id="ProtNLM"/>
    </source>
</evidence>
<feature type="transmembrane region" description="Helical" evidence="1">
    <location>
        <begin position="20"/>
        <end position="41"/>
    </location>
</feature>
<organism evidence="2 3">
    <name type="scientific">Cellulomonas humilata</name>
    <dbReference type="NCBI Taxonomy" id="144055"/>
    <lineage>
        <taxon>Bacteria</taxon>
        <taxon>Bacillati</taxon>
        <taxon>Actinomycetota</taxon>
        <taxon>Actinomycetes</taxon>
        <taxon>Micrococcales</taxon>
        <taxon>Cellulomonadaceae</taxon>
        <taxon>Cellulomonas</taxon>
    </lineage>
</organism>
<accession>A0ABU0E969</accession>
<comment type="caution">
    <text evidence="2">The sequence shown here is derived from an EMBL/GenBank/DDBJ whole genome shotgun (WGS) entry which is preliminary data.</text>
</comment>
<dbReference type="Proteomes" id="UP001239626">
    <property type="component" value="Unassembled WGS sequence"/>
</dbReference>
<proteinExistence type="predicted"/>